<evidence type="ECO:0000259" key="4">
    <source>
        <dbReference type="PROSITE" id="PS50011"/>
    </source>
</evidence>
<accession>A0ABD2TX34</accession>
<comment type="caution">
    <text evidence="5">The sequence shown here is derived from an EMBL/GenBank/DDBJ whole genome shotgun (WGS) entry which is preliminary data.</text>
</comment>
<protein>
    <recommendedName>
        <fullName evidence="4">Protein kinase domain-containing protein</fullName>
    </recommendedName>
</protein>
<feature type="signal peptide" evidence="3">
    <location>
        <begin position="1"/>
        <end position="20"/>
    </location>
</feature>
<sequence>LSQFFFKIFILFISMNINLGKKLPSFLQKNEKKKEEKEKYQNYLTNGSSLLEEQLSFCKNGHHKVPIRSFTAEEIINSTNGFQENVGPYLYKGNFNKKKVLVKKYDGKKNMKRQHDHVIRDIVISSEMSYHKNVLKIIGYCLEFERVALIYEYSQFDYLFNCIQFLTWEKRMKIAIDIASVILYLHIEFPRPIIHRNLTSHNVILDQNGVVKLYNFECCIPLPIGKVQVQDDLIGTIGYLDPEYVWSSKVTLKSDVFSFGLFLLMLLSGREIKVNHEGKYYSEDYGLISLENYAKICVKNNKLKDNFIDSKILKDEQKKLKGFLNLALRCAQKIGENRPNMIDVAKELQRIKKGEMQELLPTMECLIDWN</sequence>
<feature type="domain" description="Protein kinase" evidence="4">
    <location>
        <begin position="84"/>
        <end position="360"/>
    </location>
</feature>
<evidence type="ECO:0000256" key="3">
    <source>
        <dbReference type="SAM" id="SignalP"/>
    </source>
</evidence>
<dbReference type="PANTHER" id="PTHR27005:SF466">
    <property type="entry name" value="NON-FUNCTIONAL PSEUDOKINASE ZED1-LIKE"/>
    <property type="match status" value="1"/>
</dbReference>
<dbReference type="PANTHER" id="PTHR27005">
    <property type="entry name" value="WALL-ASSOCIATED RECEPTOR KINASE-LIKE 21"/>
    <property type="match status" value="1"/>
</dbReference>
<dbReference type="GO" id="GO:0005524">
    <property type="term" value="F:ATP binding"/>
    <property type="evidence" value="ECO:0007669"/>
    <property type="project" value="UniProtKB-KW"/>
</dbReference>
<dbReference type="Proteomes" id="UP001627284">
    <property type="component" value="Unassembled WGS sequence"/>
</dbReference>
<dbReference type="AlphaFoldDB" id="A0ABD2TX34"/>
<keyword evidence="1" id="KW-0547">Nucleotide-binding</keyword>
<dbReference type="InterPro" id="IPR011009">
    <property type="entry name" value="Kinase-like_dom_sf"/>
</dbReference>
<evidence type="ECO:0000256" key="2">
    <source>
        <dbReference type="ARBA" id="ARBA00022840"/>
    </source>
</evidence>
<dbReference type="InterPro" id="IPR045274">
    <property type="entry name" value="WAK-like"/>
</dbReference>
<dbReference type="Gene3D" id="1.10.510.10">
    <property type="entry name" value="Transferase(Phosphotransferase) domain 1"/>
    <property type="match status" value="1"/>
</dbReference>
<evidence type="ECO:0000256" key="1">
    <source>
        <dbReference type="ARBA" id="ARBA00022741"/>
    </source>
</evidence>
<dbReference type="PROSITE" id="PS50011">
    <property type="entry name" value="PROTEIN_KINASE_DOM"/>
    <property type="match status" value="1"/>
</dbReference>
<evidence type="ECO:0000313" key="6">
    <source>
        <dbReference type="Proteomes" id="UP001627284"/>
    </source>
</evidence>
<dbReference type="SUPFAM" id="SSF56112">
    <property type="entry name" value="Protein kinase-like (PK-like)"/>
    <property type="match status" value="1"/>
</dbReference>
<dbReference type="Gene3D" id="3.30.200.20">
    <property type="entry name" value="Phosphorylase Kinase, domain 1"/>
    <property type="match status" value="1"/>
</dbReference>
<name>A0ABD2TX34_9SOLN</name>
<dbReference type="EMBL" id="JBJKTR010000009">
    <property type="protein sequence ID" value="KAL3360017.1"/>
    <property type="molecule type" value="Genomic_DNA"/>
</dbReference>
<evidence type="ECO:0000313" key="5">
    <source>
        <dbReference type="EMBL" id="KAL3360017.1"/>
    </source>
</evidence>
<feature type="non-terminal residue" evidence="5">
    <location>
        <position position="1"/>
    </location>
</feature>
<keyword evidence="2" id="KW-0067">ATP-binding</keyword>
<keyword evidence="3" id="KW-0732">Signal</keyword>
<keyword evidence="6" id="KW-1185">Reference proteome</keyword>
<reference evidence="5 6" key="1">
    <citation type="submission" date="2024-05" db="EMBL/GenBank/DDBJ databases">
        <title>De novo assembly of an allotetraploid wild potato.</title>
        <authorList>
            <person name="Hosaka A.J."/>
        </authorList>
    </citation>
    <scope>NUCLEOTIDE SEQUENCE [LARGE SCALE GENOMIC DNA]</scope>
    <source>
        <tissue evidence="5">Young leaves</tissue>
    </source>
</reference>
<organism evidence="5 6">
    <name type="scientific">Solanum stoloniferum</name>
    <dbReference type="NCBI Taxonomy" id="62892"/>
    <lineage>
        <taxon>Eukaryota</taxon>
        <taxon>Viridiplantae</taxon>
        <taxon>Streptophyta</taxon>
        <taxon>Embryophyta</taxon>
        <taxon>Tracheophyta</taxon>
        <taxon>Spermatophyta</taxon>
        <taxon>Magnoliopsida</taxon>
        <taxon>eudicotyledons</taxon>
        <taxon>Gunneridae</taxon>
        <taxon>Pentapetalae</taxon>
        <taxon>asterids</taxon>
        <taxon>lamiids</taxon>
        <taxon>Solanales</taxon>
        <taxon>Solanaceae</taxon>
        <taxon>Solanoideae</taxon>
        <taxon>Solaneae</taxon>
        <taxon>Solanum</taxon>
    </lineage>
</organism>
<dbReference type="Pfam" id="PF00069">
    <property type="entry name" value="Pkinase"/>
    <property type="match status" value="1"/>
</dbReference>
<dbReference type="InterPro" id="IPR000719">
    <property type="entry name" value="Prot_kinase_dom"/>
</dbReference>
<gene>
    <name evidence="5" type="ORF">AABB24_016493</name>
</gene>
<feature type="chain" id="PRO_5044832401" description="Protein kinase domain-containing protein" evidence="3">
    <location>
        <begin position="21"/>
        <end position="370"/>
    </location>
</feature>
<proteinExistence type="predicted"/>